<dbReference type="InterPro" id="IPR050950">
    <property type="entry name" value="HTH-type_LysR_regulators"/>
</dbReference>
<dbReference type="InterPro" id="IPR000847">
    <property type="entry name" value="LysR_HTH_N"/>
</dbReference>
<dbReference type="PROSITE" id="PS50931">
    <property type="entry name" value="HTH_LYSR"/>
    <property type="match status" value="1"/>
</dbReference>
<comment type="caution">
    <text evidence="6">The sequence shown here is derived from an EMBL/GenBank/DDBJ whole genome shotgun (WGS) entry which is preliminary data.</text>
</comment>
<dbReference type="EMBL" id="JACOOJ010000026">
    <property type="protein sequence ID" value="MBC5633831.1"/>
    <property type="molecule type" value="Genomic_DNA"/>
</dbReference>
<evidence type="ECO:0000313" key="7">
    <source>
        <dbReference type="Proteomes" id="UP000651475"/>
    </source>
</evidence>
<dbReference type="InterPro" id="IPR005119">
    <property type="entry name" value="LysR_subst-bd"/>
</dbReference>
<comment type="similarity">
    <text evidence="1">Belongs to the LysR transcriptional regulatory family.</text>
</comment>
<accession>A0ABR7DR03</accession>
<dbReference type="InterPro" id="IPR036388">
    <property type="entry name" value="WH-like_DNA-bd_sf"/>
</dbReference>
<name>A0ABR7DR03_9BACT</name>
<evidence type="ECO:0000256" key="2">
    <source>
        <dbReference type="ARBA" id="ARBA00023015"/>
    </source>
</evidence>
<keyword evidence="4" id="KW-0804">Transcription</keyword>
<evidence type="ECO:0000313" key="6">
    <source>
        <dbReference type="EMBL" id="MBC5633831.1"/>
    </source>
</evidence>
<dbReference type="CDD" id="cd05466">
    <property type="entry name" value="PBP2_LTTR_substrate"/>
    <property type="match status" value="1"/>
</dbReference>
<keyword evidence="2" id="KW-0805">Transcription regulation</keyword>
<dbReference type="PANTHER" id="PTHR30419">
    <property type="entry name" value="HTH-TYPE TRANSCRIPTIONAL REGULATOR YBHD"/>
    <property type="match status" value="1"/>
</dbReference>
<sequence>MELRQLRYFEKTSELLNFTEAAKALFISQSTLSQQIKQLESELGVLLFDRVGKRIVLTEAGSSFLPYARNAIRDADSGKQIIRDLQGLETGSLHIGVTYSLSTILTKALKKFSGKYPNIKIEITFATSDELMEMLDNNKMDFILSFESGSSDEGFDMISLFTSRLYLIVHKTHPSAGMQAVTLEKLAQMPLILPAKGFATRERIDKICEQKKLELHVDMELNDVHTIINLVNTGNWGTILTFAAARNEDGLVKIPIRSDIDLSTHAALFWTKGAYRKKSALAFTDILSEILTS</sequence>
<dbReference type="Pfam" id="PF03466">
    <property type="entry name" value="LysR_substrate"/>
    <property type="match status" value="1"/>
</dbReference>
<gene>
    <name evidence="6" type="ORF">H8S65_13800</name>
</gene>
<organism evidence="6 7">
    <name type="scientific">Parabacteroides hominis</name>
    <dbReference type="NCBI Taxonomy" id="2763057"/>
    <lineage>
        <taxon>Bacteria</taxon>
        <taxon>Pseudomonadati</taxon>
        <taxon>Bacteroidota</taxon>
        <taxon>Bacteroidia</taxon>
        <taxon>Bacteroidales</taxon>
        <taxon>Tannerellaceae</taxon>
        <taxon>Parabacteroides</taxon>
    </lineage>
</organism>
<dbReference type="Gene3D" id="1.10.10.10">
    <property type="entry name" value="Winged helix-like DNA-binding domain superfamily/Winged helix DNA-binding domain"/>
    <property type="match status" value="1"/>
</dbReference>
<dbReference type="PANTHER" id="PTHR30419:SF8">
    <property type="entry name" value="NITROGEN ASSIMILATION TRANSCRIPTIONAL ACTIVATOR-RELATED"/>
    <property type="match status" value="1"/>
</dbReference>
<keyword evidence="3" id="KW-0238">DNA-binding</keyword>
<dbReference type="SUPFAM" id="SSF53850">
    <property type="entry name" value="Periplasmic binding protein-like II"/>
    <property type="match status" value="1"/>
</dbReference>
<evidence type="ECO:0000256" key="3">
    <source>
        <dbReference type="ARBA" id="ARBA00023125"/>
    </source>
</evidence>
<dbReference type="Proteomes" id="UP000651475">
    <property type="component" value="Unassembled WGS sequence"/>
</dbReference>
<dbReference type="SUPFAM" id="SSF46785">
    <property type="entry name" value="Winged helix' DNA-binding domain"/>
    <property type="match status" value="1"/>
</dbReference>
<evidence type="ECO:0000256" key="1">
    <source>
        <dbReference type="ARBA" id="ARBA00009437"/>
    </source>
</evidence>
<dbReference type="RefSeq" id="WP_186930514.1">
    <property type="nucleotide sequence ID" value="NZ_JACOOJ010000026.1"/>
</dbReference>
<dbReference type="Pfam" id="PF00126">
    <property type="entry name" value="HTH_1"/>
    <property type="match status" value="1"/>
</dbReference>
<evidence type="ECO:0000256" key="4">
    <source>
        <dbReference type="ARBA" id="ARBA00023163"/>
    </source>
</evidence>
<proteinExistence type="inferred from homology"/>
<reference evidence="6 7" key="1">
    <citation type="submission" date="2020-08" db="EMBL/GenBank/DDBJ databases">
        <title>Genome public.</title>
        <authorList>
            <person name="Liu C."/>
            <person name="Sun Q."/>
        </authorList>
    </citation>
    <scope>NUCLEOTIDE SEQUENCE [LARGE SCALE GENOMIC DNA]</scope>
    <source>
        <strain evidence="6 7">NSJ-79</strain>
    </source>
</reference>
<keyword evidence="7" id="KW-1185">Reference proteome</keyword>
<feature type="domain" description="HTH lysR-type" evidence="5">
    <location>
        <begin position="1"/>
        <end position="58"/>
    </location>
</feature>
<dbReference type="InterPro" id="IPR036390">
    <property type="entry name" value="WH_DNA-bd_sf"/>
</dbReference>
<dbReference type="Gene3D" id="3.40.190.290">
    <property type="match status" value="1"/>
</dbReference>
<dbReference type="PRINTS" id="PR00039">
    <property type="entry name" value="HTHLYSR"/>
</dbReference>
<protein>
    <submittedName>
        <fullName evidence="6">LysR family transcriptional regulator</fullName>
    </submittedName>
</protein>
<evidence type="ECO:0000259" key="5">
    <source>
        <dbReference type="PROSITE" id="PS50931"/>
    </source>
</evidence>